<evidence type="ECO:0000313" key="4">
    <source>
        <dbReference type="EMBL" id="KAF2431860.1"/>
    </source>
</evidence>
<dbReference type="PANTHER" id="PTHR23070">
    <property type="entry name" value="BCS1 AAA-TYPE ATPASE"/>
    <property type="match status" value="1"/>
</dbReference>
<sequence length="467" mass="51529">MVYTLRIGCSSTGLRQENCKTRVWPVSSRLVLDKSQPQSWRHSQNTTSGSNFKGRSFTIKTTRNNSNLMIVSGKMSIRVWWCRDATPVKEFIEHCRLESSKEGVTVLRNDKPSIVPGRAWESLDIEPQLSKTILGDARDFFSTSNKEYFKAIGTPLRRGYLLYGPPGTGKTSLTLALATTLGVPLVMIDLQSLDDSKLARIFRHLPGQCIVVFEDIDCASILADDGGKSSRQRPAPSDNPGSDSNDDNDDGMPSGQPCLGGYPGGARTQPSRSKSSKGGVSMSGLINVIDGTSAAEDRIVTMTANAPETINHRLKRPGRIDMQFRLGNSTATTASMAFNRIFGKDPLKRHSLADINVMAKEFGAKVAAFNATARTKITPCAVAEFLRLHRFCPDKAVEGLRSGPRNWRDILMAATIQSLRMRISVKKFLSLTMMNFHLKHLQSSHPTTQRIPLPPKRIPFQVLNPIL</sequence>
<evidence type="ECO:0000259" key="3">
    <source>
        <dbReference type="SMART" id="SM00382"/>
    </source>
</evidence>
<dbReference type="InterPro" id="IPR050747">
    <property type="entry name" value="Mitochondrial_chaperone_BCS1"/>
</dbReference>
<dbReference type="Pfam" id="PF00004">
    <property type="entry name" value="AAA"/>
    <property type="match status" value="1"/>
</dbReference>
<keyword evidence="4" id="KW-0378">Hydrolase</keyword>
<dbReference type="SMART" id="SM00382">
    <property type="entry name" value="AAA"/>
    <property type="match status" value="1"/>
</dbReference>
<protein>
    <submittedName>
        <fullName evidence="4">P-loop containing nucleoside triphosphate hydrolase protein</fullName>
    </submittedName>
</protein>
<evidence type="ECO:0000313" key="5">
    <source>
        <dbReference type="Proteomes" id="UP000800235"/>
    </source>
</evidence>
<dbReference type="InterPro" id="IPR027417">
    <property type="entry name" value="P-loop_NTPase"/>
</dbReference>
<dbReference type="SUPFAM" id="SSF52540">
    <property type="entry name" value="P-loop containing nucleoside triphosphate hydrolases"/>
    <property type="match status" value="1"/>
</dbReference>
<dbReference type="InterPro" id="IPR003959">
    <property type="entry name" value="ATPase_AAA_core"/>
</dbReference>
<comment type="similarity">
    <text evidence="1">Belongs to the AAA ATPase family. BCS1 subfamily.</text>
</comment>
<feature type="region of interest" description="Disordered" evidence="2">
    <location>
        <begin position="35"/>
        <end position="56"/>
    </location>
</feature>
<reference evidence="4" key="1">
    <citation type="journal article" date="2020" name="Stud. Mycol.">
        <title>101 Dothideomycetes genomes: a test case for predicting lifestyles and emergence of pathogens.</title>
        <authorList>
            <person name="Haridas S."/>
            <person name="Albert R."/>
            <person name="Binder M."/>
            <person name="Bloem J."/>
            <person name="Labutti K."/>
            <person name="Salamov A."/>
            <person name="Andreopoulos B."/>
            <person name="Baker S."/>
            <person name="Barry K."/>
            <person name="Bills G."/>
            <person name="Bluhm B."/>
            <person name="Cannon C."/>
            <person name="Castanera R."/>
            <person name="Culley D."/>
            <person name="Daum C."/>
            <person name="Ezra D."/>
            <person name="Gonzalez J."/>
            <person name="Henrissat B."/>
            <person name="Kuo A."/>
            <person name="Liang C."/>
            <person name="Lipzen A."/>
            <person name="Lutzoni F."/>
            <person name="Magnuson J."/>
            <person name="Mondo S."/>
            <person name="Nolan M."/>
            <person name="Ohm R."/>
            <person name="Pangilinan J."/>
            <person name="Park H.-J."/>
            <person name="Ramirez L."/>
            <person name="Alfaro M."/>
            <person name="Sun H."/>
            <person name="Tritt A."/>
            <person name="Yoshinaga Y."/>
            <person name="Zwiers L.-H."/>
            <person name="Turgeon B."/>
            <person name="Goodwin S."/>
            <person name="Spatafora J."/>
            <person name="Crous P."/>
            <person name="Grigoriev I."/>
        </authorList>
    </citation>
    <scope>NUCLEOTIDE SEQUENCE</scope>
    <source>
        <strain evidence="4">CBS 130266</strain>
    </source>
</reference>
<dbReference type="GO" id="GO:0016887">
    <property type="term" value="F:ATP hydrolysis activity"/>
    <property type="evidence" value="ECO:0007669"/>
    <property type="project" value="InterPro"/>
</dbReference>
<dbReference type="Gene3D" id="3.40.50.300">
    <property type="entry name" value="P-loop containing nucleotide triphosphate hydrolases"/>
    <property type="match status" value="1"/>
</dbReference>
<feature type="region of interest" description="Disordered" evidence="2">
    <location>
        <begin position="224"/>
        <end position="280"/>
    </location>
</feature>
<feature type="compositionally biased region" description="Low complexity" evidence="2">
    <location>
        <begin position="271"/>
        <end position="280"/>
    </location>
</feature>
<organism evidence="4 5">
    <name type="scientific">Tothia fuscella</name>
    <dbReference type="NCBI Taxonomy" id="1048955"/>
    <lineage>
        <taxon>Eukaryota</taxon>
        <taxon>Fungi</taxon>
        <taxon>Dikarya</taxon>
        <taxon>Ascomycota</taxon>
        <taxon>Pezizomycotina</taxon>
        <taxon>Dothideomycetes</taxon>
        <taxon>Pleosporomycetidae</taxon>
        <taxon>Venturiales</taxon>
        <taxon>Cylindrosympodiaceae</taxon>
        <taxon>Tothia</taxon>
    </lineage>
</organism>
<name>A0A9P4NTG4_9PEZI</name>
<dbReference type="AlphaFoldDB" id="A0A9P4NTG4"/>
<evidence type="ECO:0000256" key="1">
    <source>
        <dbReference type="ARBA" id="ARBA00007448"/>
    </source>
</evidence>
<dbReference type="InterPro" id="IPR003593">
    <property type="entry name" value="AAA+_ATPase"/>
</dbReference>
<comment type="caution">
    <text evidence="4">The sequence shown here is derived from an EMBL/GenBank/DDBJ whole genome shotgun (WGS) entry which is preliminary data.</text>
</comment>
<evidence type="ECO:0000256" key="2">
    <source>
        <dbReference type="SAM" id="MobiDB-lite"/>
    </source>
</evidence>
<dbReference type="EMBL" id="MU007029">
    <property type="protein sequence ID" value="KAF2431860.1"/>
    <property type="molecule type" value="Genomic_DNA"/>
</dbReference>
<feature type="domain" description="AAA+ ATPase" evidence="3">
    <location>
        <begin position="156"/>
        <end position="330"/>
    </location>
</feature>
<gene>
    <name evidence="4" type="ORF">EJ08DRAFT_167015</name>
</gene>
<accession>A0A9P4NTG4</accession>
<dbReference type="OrthoDB" id="10251412at2759"/>
<dbReference type="Proteomes" id="UP000800235">
    <property type="component" value="Unassembled WGS sequence"/>
</dbReference>
<keyword evidence="5" id="KW-1185">Reference proteome</keyword>
<proteinExistence type="inferred from homology"/>
<dbReference type="GO" id="GO:0005524">
    <property type="term" value="F:ATP binding"/>
    <property type="evidence" value="ECO:0007669"/>
    <property type="project" value="InterPro"/>
</dbReference>